<reference evidence="2 3" key="1">
    <citation type="journal article" date="2019" name="Int. J. Syst. Evol. Microbiol.">
        <title>The Global Catalogue of Microorganisms (GCM) 10K type strain sequencing project: providing services to taxonomists for standard genome sequencing and annotation.</title>
        <authorList>
            <consortium name="The Broad Institute Genomics Platform"/>
            <consortium name="The Broad Institute Genome Sequencing Center for Infectious Disease"/>
            <person name="Wu L."/>
            <person name="Ma J."/>
        </authorList>
    </citation>
    <scope>NUCLEOTIDE SEQUENCE [LARGE SCALE GENOMIC DNA]</scope>
    <source>
        <strain evidence="2 3">JCM 15896</strain>
    </source>
</reference>
<dbReference type="InterPro" id="IPR036291">
    <property type="entry name" value="NAD(P)-bd_dom_sf"/>
</dbReference>
<dbReference type="PANTHER" id="PTHR48079">
    <property type="entry name" value="PROTEIN YEEZ"/>
    <property type="match status" value="1"/>
</dbReference>
<organism evidence="2 3">
    <name type="scientific">Aliiglaciecola litoralis</name>
    <dbReference type="NCBI Taxonomy" id="582857"/>
    <lineage>
        <taxon>Bacteria</taxon>
        <taxon>Pseudomonadati</taxon>
        <taxon>Pseudomonadota</taxon>
        <taxon>Gammaproteobacteria</taxon>
        <taxon>Alteromonadales</taxon>
        <taxon>Alteromonadaceae</taxon>
        <taxon>Aliiglaciecola</taxon>
    </lineage>
</organism>
<protein>
    <submittedName>
        <fullName evidence="2">SDR family oxidoreductase</fullName>
    </submittedName>
</protein>
<accession>A0ABN1LDU7</accession>
<evidence type="ECO:0000259" key="1">
    <source>
        <dbReference type="Pfam" id="PF13460"/>
    </source>
</evidence>
<dbReference type="InterPro" id="IPR051783">
    <property type="entry name" value="NAD(P)-dependent_oxidoreduct"/>
</dbReference>
<proteinExistence type="predicted"/>
<dbReference type="EMBL" id="BAAAFD010000002">
    <property type="protein sequence ID" value="GAA0853989.1"/>
    <property type="molecule type" value="Genomic_DNA"/>
</dbReference>
<dbReference type="InterPro" id="IPR016040">
    <property type="entry name" value="NAD(P)-bd_dom"/>
</dbReference>
<dbReference type="RefSeq" id="WP_343856830.1">
    <property type="nucleotide sequence ID" value="NZ_BAAAFD010000002.1"/>
</dbReference>
<feature type="domain" description="NAD(P)-binding" evidence="1">
    <location>
        <begin position="8"/>
        <end position="196"/>
    </location>
</feature>
<dbReference type="Gene3D" id="3.40.50.720">
    <property type="entry name" value="NAD(P)-binding Rossmann-like Domain"/>
    <property type="match status" value="1"/>
</dbReference>
<sequence>MKITLIGAGWLGLPLAKALGENGHQILATKRSEKGVLSLQQQHIQAQQFELGQDLSSEAVQALLNTDMLIINIPPGRKTLQPDVFLSQMKALISQAKTSGTKSLLFISTTAVYGEASRVVYEYSEPNPTTDSAKVHVEIEQWIRHTFGPQASILRLAGLVSEDRHPARFLAGKKDIEQGQQVVNLVHRGDVIQAIKYIIKGQHFGQTFHLSARDHPSREAYYCWAAQSLGLATPSFCATTSSELGKQINCQLTLDTLGMTMTYPSPYDMLSNQNPKQ</sequence>
<dbReference type="SUPFAM" id="SSF51735">
    <property type="entry name" value="NAD(P)-binding Rossmann-fold domains"/>
    <property type="match status" value="1"/>
</dbReference>
<evidence type="ECO:0000313" key="2">
    <source>
        <dbReference type="EMBL" id="GAA0853989.1"/>
    </source>
</evidence>
<evidence type="ECO:0000313" key="3">
    <source>
        <dbReference type="Proteomes" id="UP001500359"/>
    </source>
</evidence>
<name>A0ABN1LDU7_9ALTE</name>
<keyword evidence="3" id="KW-1185">Reference proteome</keyword>
<dbReference type="Pfam" id="PF13460">
    <property type="entry name" value="NAD_binding_10"/>
    <property type="match status" value="1"/>
</dbReference>
<dbReference type="Proteomes" id="UP001500359">
    <property type="component" value="Unassembled WGS sequence"/>
</dbReference>
<comment type="caution">
    <text evidence="2">The sequence shown here is derived from an EMBL/GenBank/DDBJ whole genome shotgun (WGS) entry which is preliminary data.</text>
</comment>
<gene>
    <name evidence="2" type="ORF">GCM10009114_08280</name>
</gene>
<dbReference type="PANTHER" id="PTHR48079:SF6">
    <property type="entry name" value="NAD(P)-BINDING DOMAIN-CONTAINING PROTEIN-RELATED"/>
    <property type="match status" value="1"/>
</dbReference>